<proteinExistence type="predicted"/>
<evidence type="ECO:0000313" key="2">
    <source>
        <dbReference type="Proteomes" id="UP000008209"/>
    </source>
</evidence>
<dbReference type="PATRIC" id="fig|399804.5.peg.1901"/>
<dbReference type="HOGENOM" id="CLU_2994214_0_0_6"/>
<accession>E6XJR3</accession>
<dbReference type="Proteomes" id="UP000008209">
    <property type="component" value="Chromosome"/>
</dbReference>
<name>E6XJR3_SHEP2</name>
<reference evidence="1 2" key="1">
    <citation type="submission" date="2011-01" db="EMBL/GenBank/DDBJ databases">
        <title>Complete sequence of Shewanella putrefaciens 200.</title>
        <authorList>
            <consortium name="US DOE Joint Genome Institute"/>
            <person name="Lucas S."/>
            <person name="Copeland A."/>
            <person name="Lapidus A."/>
            <person name="Cheng J.-F."/>
            <person name="Bruce D."/>
            <person name="Goodwin L."/>
            <person name="Pitluck S."/>
            <person name="Munk A.C."/>
            <person name="Detter J.C."/>
            <person name="Han C."/>
            <person name="Tapia R."/>
            <person name="Land M."/>
            <person name="Hauser L."/>
            <person name="Chang Y.-J."/>
            <person name="Jeffries C."/>
            <person name="Kyrpides N."/>
            <person name="Ivanova N."/>
            <person name="Mikhailova N."/>
            <person name="Kolker E."/>
            <person name="Lawrence C."/>
            <person name="McCue L.A."/>
            <person name="DiChristina T."/>
            <person name="Nealson K."/>
            <person name="Fredrickson J.K."/>
            <person name="Woyke T."/>
        </authorList>
    </citation>
    <scope>NUCLEOTIDE SEQUENCE [LARGE SCALE GENOMIC DNA]</scope>
    <source>
        <strain evidence="1 2">200</strain>
    </source>
</reference>
<gene>
    <name evidence="1" type="ordered locus">Sput200_1844</name>
</gene>
<dbReference type="AlphaFoldDB" id="E6XJR3"/>
<protein>
    <submittedName>
        <fullName evidence="1">Uncharacterized protein</fullName>
    </submittedName>
</protein>
<sequence>MITNLPEPNEFKNLSIQYLAQAIDHIFKTELAISPDALVSSFGDLDEESDSRQQWNR</sequence>
<dbReference type="KEGG" id="shp:Sput200_1844"/>
<evidence type="ECO:0000313" key="1">
    <source>
        <dbReference type="EMBL" id="ADV54300.1"/>
    </source>
</evidence>
<organism evidence="1 2">
    <name type="scientific">Shewanella putrefaciens (strain 200)</name>
    <dbReference type="NCBI Taxonomy" id="399804"/>
    <lineage>
        <taxon>Bacteria</taxon>
        <taxon>Pseudomonadati</taxon>
        <taxon>Pseudomonadota</taxon>
        <taxon>Gammaproteobacteria</taxon>
        <taxon>Alteromonadales</taxon>
        <taxon>Shewanellaceae</taxon>
        <taxon>Shewanella</taxon>
    </lineage>
</organism>
<dbReference type="EMBL" id="CP002457">
    <property type="protein sequence ID" value="ADV54300.1"/>
    <property type="molecule type" value="Genomic_DNA"/>
</dbReference>